<name>A0A2C9U8U0_MANES</name>
<protein>
    <submittedName>
        <fullName evidence="1">Uncharacterized protein</fullName>
    </submittedName>
</protein>
<dbReference type="AlphaFoldDB" id="A0A2C9U8U0"/>
<proteinExistence type="predicted"/>
<accession>A0A2C9U8U0</accession>
<dbReference type="EMBL" id="CM004402">
    <property type="protein sequence ID" value="OAY26421.1"/>
    <property type="molecule type" value="Genomic_DNA"/>
</dbReference>
<evidence type="ECO:0000313" key="1">
    <source>
        <dbReference type="EMBL" id="OAY26421.1"/>
    </source>
</evidence>
<reference evidence="1" key="1">
    <citation type="submission" date="2016-02" db="EMBL/GenBank/DDBJ databases">
        <title>WGS assembly of Manihot esculenta.</title>
        <authorList>
            <person name="Bredeson J.V."/>
            <person name="Prochnik S.E."/>
            <person name="Lyons J.B."/>
            <person name="Schmutz J."/>
            <person name="Grimwood J."/>
            <person name="Vrebalov J."/>
            <person name="Bart R.S."/>
            <person name="Amuge T."/>
            <person name="Ferguson M.E."/>
            <person name="Green R."/>
            <person name="Putnam N."/>
            <person name="Stites J."/>
            <person name="Rounsley S."/>
            <person name="Rokhsar D.S."/>
        </authorList>
    </citation>
    <scope>NUCLEOTIDE SEQUENCE [LARGE SCALE GENOMIC DNA]</scope>
    <source>
        <tissue evidence="1">Leaf</tissue>
    </source>
</reference>
<gene>
    <name evidence="1" type="ORF">MANES_16G046500</name>
</gene>
<organism evidence="1">
    <name type="scientific">Manihot esculenta</name>
    <name type="common">Cassava</name>
    <name type="synonym">Jatropha manihot</name>
    <dbReference type="NCBI Taxonomy" id="3983"/>
    <lineage>
        <taxon>Eukaryota</taxon>
        <taxon>Viridiplantae</taxon>
        <taxon>Streptophyta</taxon>
        <taxon>Embryophyta</taxon>
        <taxon>Tracheophyta</taxon>
        <taxon>Spermatophyta</taxon>
        <taxon>Magnoliopsida</taxon>
        <taxon>eudicotyledons</taxon>
        <taxon>Gunneridae</taxon>
        <taxon>Pentapetalae</taxon>
        <taxon>rosids</taxon>
        <taxon>fabids</taxon>
        <taxon>Malpighiales</taxon>
        <taxon>Euphorbiaceae</taxon>
        <taxon>Crotonoideae</taxon>
        <taxon>Manihoteae</taxon>
        <taxon>Manihot</taxon>
    </lineage>
</organism>
<sequence length="65" mass="7820">MYLRLQPHRQATMAMRHSLKLSTKFYGSFQLIEKIGYVAYNCDCLLMQLFIPCNYFIQCSMYHRC</sequence>